<dbReference type="EC" id="4.1.1.44" evidence="2"/>
<dbReference type="Gene3D" id="1.20.1290.10">
    <property type="entry name" value="AhpD-like"/>
    <property type="match status" value="2"/>
</dbReference>
<dbReference type="Pfam" id="PF02627">
    <property type="entry name" value="CMD"/>
    <property type="match status" value="2"/>
</dbReference>
<gene>
    <name evidence="2" type="ORF">BC739_000364</name>
</gene>
<evidence type="ECO:0000313" key="3">
    <source>
        <dbReference type="Proteomes" id="UP000517916"/>
    </source>
</evidence>
<dbReference type="InterPro" id="IPR029032">
    <property type="entry name" value="AhpD-like"/>
</dbReference>
<dbReference type="InterPro" id="IPR052512">
    <property type="entry name" value="4CMD/NDH-1_regulator"/>
</dbReference>
<reference evidence="2 3" key="1">
    <citation type="submission" date="2020-08" db="EMBL/GenBank/DDBJ databases">
        <title>Genomic Encyclopedia of Archaeal and Bacterial Type Strains, Phase II (KMG-II): from individual species to whole genera.</title>
        <authorList>
            <person name="Goeker M."/>
        </authorList>
    </citation>
    <scope>NUCLEOTIDE SEQUENCE [LARGE SCALE GENOMIC DNA]</scope>
    <source>
        <strain evidence="2 3">DSM 43850</strain>
    </source>
</reference>
<feature type="domain" description="Carboxymuconolactone decarboxylase-like" evidence="1">
    <location>
        <begin position="102"/>
        <end position="169"/>
    </location>
</feature>
<dbReference type="RefSeq" id="WP_025359205.1">
    <property type="nucleotide sequence ID" value="NZ_BAAABQ010000046.1"/>
</dbReference>
<dbReference type="Proteomes" id="UP000517916">
    <property type="component" value="Unassembled WGS sequence"/>
</dbReference>
<keyword evidence="2" id="KW-0456">Lyase</keyword>
<evidence type="ECO:0000259" key="1">
    <source>
        <dbReference type="Pfam" id="PF02627"/>
    </source>
</evidence>
<evidence type="ECO:0000313" key="2">
    <source>
        <dbReference type="EMBL" id="MBA8923167.1"/>
    </source>
</evidence>
<dbReference type="GO" id="GO:0047575">
    <property type="term" value="F:4-carboxymuconolactone decarboxylase activity"/>
    <property type="evidence" value="ECO:0007669"/>
    <property type="project" value="UniProtKB-EC"/>
</dbReference>
<dbReference type="SUPFAM" id="SSF69118">
    <property type="entry name" value="AhpD-like"/>
    <property type="match status" value="2"/>
</dbReference>
<feature type="domain" description="Carboxymuconolactone decarboxylase-like" evidence="1">
    <location>
        <begin position="42"/>
        <end position="99"/>
    </location>
</feature>
<name>A0ABR6B8V3_9PSEU</name>
<protein>
    <submittedName>
        <fullName evidence="2">4-carboxymuconolactone decarboxylase</fullName>
        <ecNumber evidence="2">4.1.1.44</ecNumber>
    </submittedName>
</protein>
<keyword evidence="3" id="KW-1185">Reference proteome</keyword>
<accession>A0ABR6B8V3</accession>
<dbReference type="InterPro" id="IPR003779">
    <property type="entry name" value="CMD-like"/>
</dbReference>
<dbReference type="PANTHER" id="PTHR33570">
    <property type="entry name" value="4-CARBOXYMUCONOLACTONE DECARBOXYLASE FAMILY PROTEIN"/>
    <property type="match status" value="1"/>
</dbReference>
<proteinExistence type="predicted"/>
<sequence>MADYDRGVELLQRLGGVARPAVLELFEGVGAADFGAEAVAFVYGGVYQRPDLSLRHRQLVTVAALSTLGYAQAQLDFHHTAARNLGCTEQELREAAGTAGEVGALDERSRLLVLVAASTARGGVGPELREHLLRLRDSGGERAAVEVILHTAVYAGFPAALNALAIAREVLRPGG</sequence>
<dbReference type="EMBL" id="JACJID010000001">
    <property type="protein sequence ID" value="MBA8923167.1"/>
    <property type="molecule type" value="Genomic_DNA"/>
</dbReference>
<dbReference type="PANTHER" id="PTHR33570:SF10">
    <property type="entry name" value="GAMMA-CARBOXYMUCONOLACTONE DECARBOXYLASE"/>
    <property type="match status" value="1"/>
</dbReference>
<organism evidence="2 3">
    <name type="scientific">Kutzneria viridogrisea</name>
    <dbReference type="NCBI Taxonomy" id="47990"/>
    <lineage>
        <taxon>Bacteria</taxon>
        <taxon>Bacillati</taxon>
        <taxon>Actinomycetota</taxon>
        <taxon>Actinomycetes</taxon>
        <taxon>Pseudonocardiales</taxon>
        <taxon>Pseudonocardiaceae</taxon>
        <taxon>Kutzneria</taxon>
    </lineage>
</organism>
<comment type="caution">
    <text evidence="2">The sequence shown here is derived from an EMBL/GenBank/DDBJ whole genome shotgun (WGS) entry which is preliminary data.</text>
</comment>